<gene>
    <name evidence="4" type="ORF">AK812_SmicGene27772</name>
</gene>
<dbReference type="OrthoDB" id="415119at2759"/>
<dbReference type="InterPro" id="IPR001478">
    <property type="entry name" value="PDZ"/>
</dbReference>
<evidence type="ECO:0000313" key="5">
    <source>
        <dbReference type="Proteomes" id="UP000186817"/>
    </source>
</evidence>
<evidence type="ECO:0000256" key="1">
    <source>
        <dbReference type="SAM" id="MobiDB-lite"/>
    </source>
</evidence>
<keyword evidence="2" id="KW-0472">Membrane</keyword>
<feature type="transmembrane region" description="Helical" evidence="2">
    <location>
        <begin position="389"/>
        <end position="407"/>
    </location>
</feature>
<reference evidence="4 5" key="1">
    <citation type="submission" date="2016-02" db="EMBL/GenBank/DDBJ databases">
        <title>Genome analysis of coral dinoflagellate symbionts highlights evolutionary adaptations to a symbiotic lifestyle.</title>
        <authorList>
            <person name="Aranda M."/>
            <person name="Li Y."/>
            <person name="Liew Y.J."/>
            <person name="Baumgarten S."/>
            <person name="Simakov O."/>
            <person name="Wilson M."/>
            <person name="Piel J."/>
            <person name="Ashoor H."/>
            <person name="Bougouffa S."/>
            <person name="Bajic V.B."/>
            <person name="Ryu T."/>
            <person name="Ravasi T."/>
            <person name="Bayer T."/>
            <person name="Micklem G."/>
            <person name="Kim H."/>
            <person name="Bhak J."/>
            <person name="Lajeunesse T.C."/>
            <person name="Voolstra C.R."/>
        </authorList>
    </citation>
    <scope>NUCLEOTIDE SEQUENCE [LARGE SCALE GENOMIC DNA]</scope>
    <source>
        <strain evidence="4 5">CCMP2467</strain>
    </source>
</reference>
<evidence type="ECO:0000259" key="3">
    <source>
        <dbReference type="PROSITE" id="PS50106"/>
    </source>
</evidence>
<dbReference type="Pfam" id="PF00595">
    <property type="entry name" value="PDZ"/>
    <property type="match status" value="1"/>
</dbReference>
<dbReference type="InterPro" id="IPR035897">
    <property type="entry name" value="Toll_tir_struct_dom_sf"/>
</dbReference>
<feature type="region of interest" description="Disordered" evidence="1">
    <location>
        <begin position="774"/>
        <end position="795"/>
    </location>
</feature>
<feature type="region of interest" description="Disordered" evidence="1">
    <location>
        <begin position="104"/>
        <end position="148"/>
    </location>
</feature>
<feature type="transmembrane region" description="Helical" evidence="2">
    <location>
        <begin position="716"/>
        <end position="737"/>
    </location>
</feature>
<keyword evidence="2" id="KW-0812">Transmembrane</keyword>
<evidence type="ECO:0000256" key="2">
    <source>
        <dbReference type="SAM" id="Phobius"/>
    </source>
</evidence>
<dbReference type="AlphaFoldDB" id="A0A1Q9D656"/>
<accession>A0A1Q9D656</accession>
<name>A0A1Q9D656_SYMMI</name>
<feature type="transmembrane region" description="Helical" evidence="2">
    <location>
        <begin position="749"/>
        <end position="768"/>
    </location>
</feature>
<protein>
    <recommendedName>
        <fullName evidence="3">PDZ domain-containing protein</fullName>
    </recommendedName>
</protein>
<dbReference type="InterPro" id="IPR036034">
    <property type="entry name" value="PDZ_sf"/>
</dbReference>
<feature type="transmembrane region" description="Helical" evidence="2">
    <location>
        <begin position="492"/>
        <end position="510"/>
    </location>
</feature>
<feature type="transmembrane region" description="Helical" evidence="2">
    <location>
        <begin position="684"/>
        <end position="704"/>
    </location>
</feature>
<feature type="transmembrane region" description="Helical" evidence="2">
    <location>
        <begin position="530"/>
        <end position="553"/>
    </location>
</feature>
<dbReference type="Gene3D" id="3.40.50.10140">
    <property type="entry name" value="Toll/interleukin-1 receptor homology (TIR) domain"/>
    <property type="match status" value="1"/>
</dbReference>
<evidence type="ECO:0000313" key="4">
    <source>
        <dbReference type="EMBL" id="OLP90638.1"/>
    </source>
</evidence>
<dbReference type="EMBL" id="LSRX01000701">
    <property type="protein sequence ID" value="OLP90638.1"/>
    <property type="molecule type" value="Genomic_DNA"/>
</dbReference>
<feature type="compositionally biased region" description="Polar residues" evidence="1">
    <location>
        <begin position="774"/>
        <end position="783"/>
    </location>
</feature>
<organism evidence="4 5">
    <name type="scientific">Symbiodinium microadriaticum</name>
    <name type="common">Dinoflagellate</name>
    <name type="synonym">Zooxanthella microadriatica</name>
    <dbReference type="NCBI Taxonomy" id="2951"/>
    <lineage>
        <taxon>Eukaryota</taxon>
        <taxon>Sar</taxon>
        <taxon>Alveolata</taxon>
        <taxon>Dinophyceae</taxon>
        <taxon>Suessiales</taxon>
        <taxon>Symbiodiniaceae</taxon>
        <taxon>Symbiodinium</taxon>
    </lineage>
</organism>
<keyword evidence="5" id="KW-1185">Reference proteome</keyword>
<dbReference type="SUPFAM" id="SSF50156">
    <property type="entry name" value="PDZ domain-like"/>
    <property type="match status" value="1"/>
</dbReference>
<sequence>MSGLSSLWASSTTSRRHGTILVRELSAGADVDKLGFCVPSLPPQPVVVKRVEPRSWAASQELRAGDVLIQLNDVPTGEMSSQHFLESMTTRPLNFKFVVNPLRSSRSQMRGGEEDSESDDAAKSDAVEDEGDNEEESPTPRSAEKCRRSVSDWYAEEEIIPDDNRKKSLTSWYLDGARMPDTTSQLTAVHRMSLSGAEQPLEIGEAAELRHVLQAALSEENLDALLLVIARAQSQGIIADVLEVAQCKAQLIRRSSWFVSAMDQDDAVKAQATTLSIPSTSPVGQQRSLRTVSRPELFRGVPLHVALSNWGRHWRAPDQGMFNVDPKNYQLSRPTKAYDAFLSHEWASSRWLKFLSLLMIFNSKPAFAISFLVSVLVGTLRACRVIPDQTWTVSIVHAVYFTIFLFWQRIRAIFCRPLVVFLDKLCVAQHDEELKQEGIQSLGAFLLSSRELVVLLSPQYLSRLWCVFEISTFLRDRASLNRLRIIPQNTTLLLLMVAGCWHLLASYYFSLIRYGVLSSWGGAATSGLTFTAAMLGFCSLLVPLSFYVGIGLMSELQEVPRQLASFRIQDSKCYCCSHSHVHPRTGEPLPCDRQLVYEAIQDWWVAETEDGSDPHLERFNASVRQRVAPKIANGMGIGLPFQHVVCTAVFCIVPWLADFIALWAETIDRRPVISIWSLRHFVTWGIVGLALLFSLRVAIWLWILGSWIEKRLSSRWLAVFIVTPLSFLAVCSLWLPLGISLAATHEDNPLPVIIFGSGAALTAFLWHVKREPQPSLQPSQISTSRRRDDDDTFSI</sequence>
<comment type="caution">
    <text evidence="4">The sequence shown here is derived from an EMBL/GenBank/DDBJ whole genome shotgun (WGS) entry which is preliminary data.</text>
</comment>
<dbReference type="SUPFAM" id="SSF52200">
    <property type="entry name" value="Toll/Interleukin receptor TIR domain"/>
    <property type="match status" value="1"/>
</dbReference>
<feature type="transmembrane region" description="Helical" evidence="2">
    <location>
        <begin position="644"/>
        <end position="664"/>
    </location>
</feature>
<proteinExistence type="predicted"/>
<feature type="domain" description="PDZ" evidence="3">
    <location>
        <begin position="19"/>
        <end position="89"/>
    </location>
</feature>
<feature type="compositionally biased region" description="Acidic residues" evidence="1">
    <location>
        <begin position="127"/>
        <end position="137"/>
    </location>
</feature>
<keyword evidence="2" id="KW-1133">Transmembrane helix</keyword>
<dbReference type="Gene3D" id="2.30.42.10">
    <property type="match status" value="1"/>
</dbReference>
<dbReference type="Proteomes" id="UP000186817">
    <property type="component" value="Unassembled WGS sequence"/>
</dbReference>
<dbReference type="PROSITE" id="PS50106">
    <property type="entry name" value="PDZ"/>
    <property type="match status" value="1"/>
</dbReference>